<dbReference type="EMBL" id="QNUK01000092">
    <property type="protein sequence ID" value="KAF5902321.1"/>
    <property type="molecule type" value="Genomic_DNA"/>
</dbReference>
<feature type="domain" description="LRAT" evidence="1">
    <location>
        <begin position="36"/>
        <end position="144"/>
    </location>
</feature>
<dbReference type="AlphaFoldDB" id="A0A8J4TQ95"/>
<proteinExistence type="predicted"/>
<name>A0A8J4TQ95_CLAMG</name>
<dbReference type="Pfam" id="PF04970">
    <property type="entry name" value="LRAT"/>
    <property type="match status" value="1"/>
</dbReference>
<accession>A0A8J4TQ95</accession>
<gene>
    <name evidence="2" type="ORF">DAT39_007931</name>
</gene>
<evidence type="ECO:0000313" key="2">
    <source>
        <dbReference type="EMBL" id="KAF5902321.1"/>
    </source>
</evidence>
<evidence type="ECO:0000259" key="1">
    <source>
        <dbReference type="Pfam" id="PF04970"/>
    </source>
</evidence>
<dbReference type="Proteomes" id="UP000727407">
    <property type="component" value="Unassembled WGS sequence"/>
</dbReference>
<dbReference type="InterPro" id="IPR007053">
    <property type="entry name" value="LRAT_dom"/>
</dbReference>
<reference evidence="2" key="1">
    <citation type="submission" date="2020-07" db="EMBL/GenBank/DDBJ databases">
        <title>Clarias magur genome sequencing, assembly and annotation.</title>
        <authorList>
            <person name="Kushwaha B."/>
            <person name="Kumar R."/>
            <person name="Das P."/>
            <person name="Joshi C.G."/>
            <person name="Kumar D."/>
            <person name="Nagpure N.S."/>
            <person name="Pandey M."/>
            <person name="Agarwal S."/>
            <person name="Srivastava S."/>
            <person name="Singh M."/>
            <person name="Sahoo L."/>
            <person name="Jayasankar P."/>
            <person name="Meher P.K."/>
            <person name="Koringa P.G."/>
            <person name="Iquebal M.A."/>
            <person name="Das S.P."/>
            <person name="Bit A."/>
            <person name="Patnaik S."/>
            <person name="Patel N."/>
            <person name="Shah T.M."/>
            <person name="Hinsu A."/>
            <person name="Jena J.K."/>
        </authorList>
    </citation>
    <scope>NUCLEOTIDE SEQUENCE</scope>
    <source>
        <strain evidence="2">CIFAMagur01</strain>
        <tissue evidence="2">Testis</tissue>
    </source>
</reference>
<dbReference type="OrthoDB" id="8963428at2759"/>
<dbReference type="Gene3D" id="3.90.1720.10">
    <property type="entry name" value="endopeptidase domain like (from Nostoc punctiforme)"/>
    <property type="match status" value="1"/>
</dbReference>
<feature type="non-terminal residue" evidence="2">
    <location>
        <position position="151"/>
    </location>
</feature>
<comment type="caution">
    <text evidence="2">The sequence shown here is derived from an EMBL/GenBank/DDBJ whole genome shotgun (WGS) entry which is preliminary data.</text>
</comment>
<evidence type="ECO:0000313" key="3">
    <source>
        <dbReference type="Proteomes" id="UP000727407"/>
    </source>
</evidence>
<sequence>KRCLTMAMEYLKIGLGIEPKGFKVIKQYSDSYNRKATVGDLFIAERGAKIYHAGVYCSEEEIIHFTPCSTDSVGSLNAACSFSSDCKGIISKVSVKTFSQGKKFAVFRKIGEIPCSFKEDVFEAMQTTPLYDVVKNNCVHFALGLLKITLQ</sequence>
<feature type="non-terminal residue" evidence="2">
    <location>
        <position position="1"/>
    </location>
</feature>
<protein>
    <recommendedName>
        <fullName evidence="1">LRAT domain-containing protein</fullName>
    </recommendedName>
</protein>
<organism evidence="2 3">
    <name type="scientific">Clarias magur</name>
    <name type="common">Asian catfish</name>
    <name type="synonym">Macropteronotus magur</name>
    <dbReference type="NCBI Taxonomy" id="1594786"/>
    <lineage>
        <taxon>Eukaryota</taxon>
        <taxon>Metazoa</taxon>
        <taxon>Chordata</taxon>
        <taxon>Craniata</taxon>
        <taxon>Vertebrata</taxon>
        <taxon>Euteleostomi</taxon>
        <taxon>Actinopterygii</taxon>
        <taxon>Neopterygii</taxon>
        <taxon>Teleostei</taxon>
        <taxon>Ostariophysi</taxon>
        <taxon>Siluriformes</taxon>
        <taxon>Clariidae</taxon>
        <taxon>Clarias</taxon>
    </lineage>
</organism>
<keyword evidence="3" id="KW-1185">Reference proteome</keyword>